<dbReference type="Pfam" id="PF14417">
    <property type="entry name" value="MEDS"/>
    <property type="match status" value="1"/>
</dbReference>
<dbReference type="InterPro" id="IPR003594">
    <property type="entry name" value="HATPase_dom"/>
</dbReference>
<name>A0ABT1A6S5_9PSEU</name>
<keyword evidence="4" id="KW-0067">ATP-binding</keyword>
<reference evidence="4" key="1">
    <citation type="submission" date="2021-04" db="EMBL/GenBank/DDBJ databases">
        <title>Pseudonocardia sp. nov., isolated from sandy soil of mangrove forest.</title>
        <authorList>
            <person name="Zan Z."/>
            <person name="Huang R."/>
            <person name="Liu W."/>
        </authorList>
    </citation>
    <scope>NUCLEOTIDE SEQUENCE</scope>
    <source>
        <strain evidence="4">S2-4</strain>
    </source>
</reference>
<keyword evidence="5" id="KW-1185">Reference proteome</keyword>
<dbReference type="Proteomes" id="UP001165283">
    <property type="component" value="Unassembled WGS sequence"/>
</dbReference>
<feature type="domain" description="MEDS" evidence="3">
    <location>
        <begin position="16"/>
        <end position="161"/>
    </location>
</feature>
<dbReference type="Pfam" id="PF13581">
    <property type="entry name" value="HATPase_c_2"/>
    <property type="match status" value="1"/>
</dbReference>
<keyword evidence="1" id="KW-0723">Serine/threonine-protein kinase</keyword>
<evidence type="ECO:0000313" key="5">
    <source>
        <dbReference type="Proteomes" id="UP001165283"/>
    </source>
</evidence>
<accession>A0ABT1A6S5</accession>
<evidence type="ECO:0000313" key="4">
    <source>
        <dbReference type="EMBL" id="MCO1658429.1"/>
    </source>
</evidence>
<dbReference type="CDD" id="cd16936">
    <property type="entry name" value="HATPase_RsbW-like"/>
    <property type="match status" value="1"/>
</dbReference>
<dbReference type="SUPFAM" id="SSF55874">
    <property type="entry name" value="ATPase domain of HSP90 chaperone/DNA topoisomerase II/histidine kinase"/>
    <property type="match status" value="1"/>
</dbReference>
<evidence type="ECO:0000259" key="2">
    <source>
        <dbReference type="Pfam" id="PF13581"/>
    </source>
</evidence>
<feature type="domain" description="Histidine kinase/HSP90-like ATPase" evidence="2">
    <location>
        <begin position="206"/>
        <end position="315"/>
    </location>
</feature>
<dbReference type="PANTHER" id="PTHR35526:SF3">
    <property type="entry name" value="ANTI-SIGMA-F FACTOR RSBW"/>
    <property type="match status" value="1"/>
</dbReference>
<dbReference type="Gene3D" id="3.30.565.10">
    <property type="entry name" value="Histidine kinase-like ATPase, C-terminal domain"/>
    <property type="match status" value="1"/>
</dbReference>
<keyword evidence="1" id="KW-0808">Transferase</keyword>
<dbReference type="GO" id="GO:0005524">
    <property type="term" value="F:ATP binding"/>
    <property type="evidence" value="ECO:0007669"/>
    <property type="project" value="UniProtKB-KW"/>
</dbReference>
<keyword evidence="1" id="KW-0418">Kinase</keyword>
<dbReference type="InterPro" id="IPR036890">
    <property type="entry name" value="HATPase_C_sf"/>
</dbReference>
<comment type="caution">
    <text evidence="4">The sequence shown here is derived from an EMBL/GenBank/DDBJ whole genome shotgun (WGS) entry which is preliminary data.</text>
</comment>
<gene>
    <name evidence="4" type="ORF">KDL28_25515</name>
</gene>
<organism evidence="4 5">
    <name type="scientific">Pseudonocardia humida</name>
    <dbReference type="NCBI Taxonomy" id="2800819"/>
    <lineage>
        <taxon>Bacteria</taxon>
        <taxon>Bacillati</taxon>
        <taxon>Actinomycetota</taxon>
        <taxon>Actinomycetes</taxon>
        <taxon>Pseudonocardiales</taxon>
        <taxon>Pseudonocardiaceae</taxon>
        <taxon>Pseudonocardia</taxon>
    </lineage>
</organism>
<sequence>MRVENTRSGRWVRLQHAAAFHRSRTDLVDQVLPMVLDGLRGGTPVALSVDPATESAVQRELDGTAGLILLSRPDGPDGESGQTLAARRARELRELVSATGRPLIVINEHTSRLDGVDGTFWTELDAAFNIALAELPVTMTCFYPELPLHREILDGARRNHPLLAVRGEMAHNPHHLAPREVLAEQPAPAPVLLGPPELRLPFGAWQLHDVRSAVEDALLSANCPRERAEDVVLAVNEVATNAVEHGDARAELLIWVTDDGVVCEIHDAGSLRDPLPGLQAPHSSNPRGRGVWIARQLCDSLHVWTDDRGTHVRMRASP</sequence>
<keyword evidence="4" id="KW-0547">Nucleotide-binding</keyword>
<evidence type="ECO:0000256" key="1">
    <source>
        <dbReference type="ARBA" id="ARBA00022527"/>
    </source>
</evidence>
<dbReference type="InterPro" id="IPR050267">
    <property type="entry name" value="Anti-sigma-factor_SerPK"/>
</dbReference>
<dbReference type="InterPro" id="IPR025847">
    <property type="entry name" value="MEDS_domain"/>
</dbReference>
<dbReference type="RefSeq" id="WP_252442374.1">
    <property type="nucleotide sequence ID" value="NZ_JAGSOV010000054.1"/>
</dbReference>
<proteinExistence type="predicted"/>
<protein>
    <submittedName>
        <fullName evidence="4">ATP-binding protein</fullName>
    </submittedName>
</protein>
<evidence type="ECO:0000259" key="3">
    <source>
        <dbReference type="Pfam" id="PF14417"/>
    </source>
</evidence>
<dbReference type="EMBL" id="JAGSOV010000054">
    <property type="protein sequence ID" value="MCO1658429.1"/>
    <property type="molecule type" value="Genomic_DNA"/>
</dbReference>
<dbReference type="PANTHER" id="PTHR35526">
    <property type="entry name" value="ANTI-SIGMA-F FACTOR RSBW-RELATED"/>
    <property type="match status" value="1"/>
</dbReference>